<proteinExistence type="predicted"/>
<dbReference type="EMBL" id="QHJW02000004">
    <property type="protein sequence ID" value="RRO11657.1"/>
    <property type="molecule type" value="Genomic_DNA"/>
</dbReference>
<name>A0A426JEH6_9GAMM</name>
<protein>
    <submittedName>
        <fullName evidence="1">Uncharacterized protein</fullName>
    </submittedName>
</protein>
<accession>A0A426JEH6</accession>
<evidence type="ECO:0000313" key="1">
    <source>
        <dbReference type="EMBL" id="RRO11657.1"/>
    </source>
</evidence>
<dbReference type="RefSeq" id="WP_102117579.1">
    <property type="nucleotide sequence ID" value="NZ_QHJW02000004.1"/>
</dbReference>
<gene>
    <name evidence="1" type="ORF">DMB85_002645</name>
</gene>
<reference evidence="1" key="1">
    <citation type="submission" date="2018-11" db="EMBL/GenBank/DDBJ databases">
        <title>Draft genome sequences of proposed Pectobacterium aquaticum sp. nov. isolated in France from fresh water.</title>
        <authorList>
            <person name="Pedron J."/>
            <person name="Barny M.A."/>
        </authorList>
    </citation>
    <scope>NUCLEOTIDE SEQUENCE [LARGE SCALE GENOMIC DNA]</scope>
    <source>
        <strain evidence="1">A35-S23-M15</strain>
    </source>
</reference>
<evidence type="ECO:0000313" key="2">
    <source>
        <dbReference type="Proteomes" id="UP000256817"/>
    </source>
</evidence>
<dbReference type="Proteomes" id="UP000256817">
    <property type="component" value="Unassembled WGS sequence"/>
</dbReference>
<keyword evidence="2" id="KW-1185">Reference proteome</keyword>
<organism evidence="1 2">
    <name type="scientific">Pectobacterium aquaticum</name>
    <dbReference type="NCBI Taxonomy" id="2204145"/>
    <lineage>
        <taxon>Bacteria</taxon>
        <taxon>Pseudomonadati</taxon>
        <taxon>Pseudomonadota</taxon>
        <taxon>Gammaproteobacteria</taxon>
        <taxon>Enterobacterales</taxon>
        <taxon>Pectobacteriaceae</taxon>
        <taxon>Pectobacterium</taxon>
    </lineage>
</organism>
<comment type="caution">
    <text evidence="1">The sequence shown here is derived from an EMBL/GenBank/DDBJ whole genome shotgun (WGS) entry which is preliminary data.</text>
</comment>
<sequence length="200" mass="22456">MSQQPKRWVFSELVKDPNDPEQLIAYAMYKGDKDELAVKSRQELGLSEAQIEKELQQFHDHIVISPGRLQSYRDKAQAMVDELTTRVSNRVDLSYADRIKKLEQDIWLKWGERASDYSDHLQKPGFGKKVGRWLVSGVPDLLATVVTTVIIVGGFALLSDEPTAVARKGIDKALDTMLPRHGVDLPLGDEPSANKSESKL</sequence>